<proteinExistence type="predicted"/>
<dbReference type="Proteomes" id="UP000504615">
    <property type="component" value="Unplaced"/>
</dbReference>
<dbReference type="GeneID" id="112552783"/>
<dbReference type="GO" id="GO:0007165">
    <property type="term" value="P:signal transduction"/>
    <property type="evidence" value="ECO:0007669"/>
    <property type="project" value="UniProtKB-KW"/>
</dbReference>
<evidence type="ECO:0000256" key="6">
    <source>
        <dbReference type="ARBA" id="ARBA00022989"/>
    </source>
</evidence>
<dbReference type="InterPro" id="IPR004117">
    <property type="entry name" value="7tm6_olfct_rcpt"/>
</dbReference>
<evidence type="ECO:0000256" key="8">
    <source>
        <dbReference type="ARBA" id="ARBA00023170"/>
    </source>
</evidence>
<dbReference type="PANTHER" id="PTHR21137:SF35">
    <property type="entry name" value="ODORANT RECEPTOR 19A-RELATED"/>
    <property type="match status" value="1"/>
</dbReference>
<dbReference type="OrthoDB" id="6597368at2759"/>
<dbReference type="GO" id="GO:0004984">
    <property type="term" value="F:olfactory receptor activity"/>
    <property type="evidence" value="ECO:0007669"/>
    <property type="project" value="InterPro"/>
</dbReference>
<protein>
    <submittedName>
        <fullName evidence="11">Uncharacterized protein LOC112552783</fullName>
    </submittedName>
</protein>
<keyword evidence="10" id="KW-1185">Reference proteome</keyword>
<evidence type="ECO:0000256" key="5">
    <source>
        <dbReference type="ARBA" id="ARBA00022725"/>
    </source>
</evidence>
<keyword evidence="3" id="KW-0716">Sensory transduction</keyword>
<dbReference type="RefSeq" id="XP_025074596.1">
    <property type="nucleotide sequence ID" value="XM_025218811.1"/>
</dbReference>
<name>A0A8N1S781_9HYME</name>
<evidence type="ECO:0000256" key="2">
    <source>
        <dbReference type="ARBA" id="ARBA00022475"/>
    </source>
</evidence>
<evidence type="ECO:0000256" key="4">
    <source>
        <dbReference type="ARBA" id="ARBA00022692"/>
    </source>
</evidence>
<keyword evidence="8" id="KW-0675">Receptor</keyword>
<keyword evidence="9" id="KW-0807">Transducer</keyword>
<sequence length="74" mass="8612">MNSIKVINDVFEIEWLQLEPDVRKDLLIITRCGTIPIEFTSAYVIPMNLDSFVDLLKTSYSVYNILQQMRDTSI</sequence>
<evidence type="ECO:0000313" key="10">
    <source>
        <dbReference type="Proteomes" id="UP000504615"/>
    </source>
</evidence>
<keyword evidence="4" id="KW-0812">Transmembrane</keyword>
<dbReference type="AlphaFoldDB" id="A0A8N1S781"/>
<dbReference type="GO" id="GO:0005549">
    <property type="term" value="F:odorant binding"/>
    <property type="evidence" value="ECO:0007669"/>
    <property type="project" value="InterPro"/>
</dbReference>
<reference evidence="11" key="1">
    <citation type="submission" date="2025-08" db="UniProtKB">
        <authorList>
            <consortium name="RefSeq"/>
        </authorList>
    </citation>
    <scope>IDENTIFICATION</scope>
</reference>
<dbReference type="Pfam" id="PF02949">
    <property type="entry name" value="7tm_6"/>
    <property type="match status" value="1"/>
</dbReference>
<evidence type="ECO:0000256" key="7">
    <source>
        <dbReference type="ARBA" id="ARBA00023136"/>
    </source>
</evidence>
<organism evidence="10 11">
    <name type="scientific">Pogonomyrmex barbatus</name>
    <name type="common">red harvester ant</name>
    <dbReference type="NCBI Taxonomy" id="144034"/>
    <lineage>
        <taxon>Eukaryota</taxon>
        <taxon>Metazoa</taxon>
        <taxon>Ecdysozoa</taxon>
        <taxon>Arthropoda</taxon>
        <taxon>Hexapoda</taxon>
        <taxon>Insecta</taxon>
        <taxon>Pterygota</taxon>
        <taxon>Neoptera</taxon>
        <taxon>Endopterygota</taxon>
        <taxon>Hymenoptera</taxon>
        <taxon>Apocrita</taxon>
        <taxon>Aculeata</taxon>
        <taxon>Formicoidea</taxon>
        <taxon>Formicidae</taxon>
        <taxon>Myrmicinae</taxon>
        <taxon>Pogonomyrmex</taxon>
    </lineage>
</organism>
<keyword evidence="5" id="KW-0552">Olfaction</keyword>
<evidence type="ECO:0000313" key="11">
    <source>
        <dbReference type="RefSeq" id="XP_025074596.1"/>
    </source>
</evidence>
<evidence type="ECO:0000256" key="1">
    <source>
        <dbReference type="ARBA" id="ARBA00004651"/>
    </source>
</evidence>
<keyword evidence="6" id="KW-1133">Transmembrane helix</keyword>
<dbReference type="PANTHER" id="PTHR21137">
    <property type="entry name" value="ODORANT RECEPTOR"/>
    <property type="match status" value="1"/>
</dbReference>
<comment type="subcellular location">
    <subcellularLocation>
        <location evidence="1">Cell membrane</location>
        <topology evidence="1">Multi-pass membrane protein</topology>
    </subcellularLocation>
</comment>
<dbReference type="GO" id="GO:0005886">
    <property type="term" value="C:plasma membrane"/>
    <property type="evidence" value="ECO:0007669"/>
    <property type="project" value="UniProtKB-SubCell"/>
</dbReference>
<accession>A0A8N1S781</accession>
<evidence type="ECO:0000256" key="9">
    <source>
        <dbReference type="ARBA" id="ARBA00023224"/>
    </source>
</evidence>
<evidence type="ECO:0000256" key="3">
    <source>
        <dbReference type="ARBA" id="ARBA00022606"/>
    </source>
</evidence>
<keyword evidence="2" id="KW-1003">Cell membrane</keyword>
<keyword evidence="7" id="KW-0472">Membrane</keyword>
<gene>
    <name evidence="11" type="primary">LOC112552783</name>
</gene>